<sequence>MGLSMFYGVPMPDEERLRFLDEAHARGVTFWDTADVYADNEDILARWFQRSGRRQDIFLATKFGIQQRPGLPSSIHNEPGYVREACLRSRARLGLADGDAIDLYYCHRIDPEQPIEVTMRAMKQLVDDGLVKYLGLSECSAATGVAAVQVEVSPFAVDAFHNGLLHACEELGVAVVPYSPFSRGFLTGKIRSPDDFDATDQKNLALADRLQALAARKKCTVGQLSLAWLRASVKMVVPIPGTTRIRNLEENVGSLDVQLSPKDLEEINAVIEAAEVQGDRHPSSMMPYLYVDTVALSE</sequence>
<gene>
    <name evidence="1" type="ORF">BO95DRAFT_455258</name>
</gene>
<proteinExistence type="predicted"/>
<keyword evidence="2" id="KW-1185">Reference proteome</keyword>
<accession>A0ACD1G1W8</accession>
<organism evidence="1 2">
    <name type="scientific">Aspergillus brunneoviolaceus CBS 621.78</name>
    <dbReference type="NCBI Taxonomy" id="1450534"/>
    <lineage>
        <taxon>Eukaryota</taxon>
        <taxon>Fungi</taxon>
        <taxon>Dikarya</taxon>
        <taxon>Ascomycota</taxon>
        <taxon>Pezizomycotina</taxon>
        <taxon>Eurotiomycetes</taxon>
        <taxon>Eurotiomycetidae</taxon>
        <taxon>Eurotiales</taxon>
        <taxon>Aspergillaceae</taxon>
        <taxon>Aspergillus</taxon>
        <taxon>Aspergillus subgen. Circumdati</taxon>
    </lineage>
</organism>
<protein>
    <submittedName>
        <fullName evidence="1">Aldo/keto reductase</fullName>
    </submittedName>
</protein>
<dbReference type="Proteomes" id="UP000249057">
    <property type="component" value="Unassembled WGS sequence"/>
</dbReference>
<evidence type="ECO:0000313" key="2">
    <source>
        <dbReference type="Proteomes" id="UP000249057"/>
    </source>
</evidence>
<name>A0ACD1G1W8_9EURO</name>
<evidence type="ECO:0000313" key="1">
    <source>
        <dbReference type="EMBL" id="RAH43189.1"/>
    </source>
</evidence>
<reference evidence="1" key="1">
    <citation type="submission" date="2018-02" db="EMBL/GenBank/DDBJ databases">
        <title>The genomes of Aspergillus section Nigri reveals drivers in fungal speciation.</title>
        <authorList>
            <consortium name="DOE Joint Genome Institute"/>
            <person name="Vesth T.C."/>
            <person name="Nybo J."/>
            <person name="Theobald S."/>
            <person name="Brandl J."/>
            <person name="Frisvad J.C."/>
            <person name="Nielsen K.F."/>
            <person name="Lyhne E.K."/>
            <person name="Kogle M.E."/>
            <person name="Kuo A."/>
            <person name="Riley R."/>
            <person name="Clum A."/>
            <person name="Nolan M."/>
            <person name="Lipzen A."/>
            <person name="Salamov A."/>
            <person name="Henrissat B."/>
            <person name="Wiebenga A."/>
            <person name="De vries R.P."/>
            <person name="Grigoriev I.V."/>
            <person name="Mortensen U.H."/>
            <person name="Andersen M.R."/>
            <person name="Baker S.E."/>
        </authorList>
    </citation>
    <scope>NUCLEOTIDE SEQUENCE</scope>
    <source>
        <strain evidence="1">CBS 621.78</strain>
    </source>
</reference>
<dbReference type="EMBL" id="KZ825365">
    <property type="protein sequence ID" value="RAH43189.1"/>
    <property type="molecule type" value="Genomic_DNA"/>
</dbReference>